<evidence type="ECO:0000313" key="2">
    <source>
        <dbReference type="EMBL" id="KAB1273623.1"/>
    </source>
</evidence>
<feature type="compositionally biased region" description="Basic and acidic residues" evidence="1">
    <location>
        <begin position="8"/>
        <end position="32"/>
    </location>
</feature>
<feature type="region of interest" description="Disordered" evidence="1">
    <location>
        <begin position="330"/>
        <end position="349"/>
    </location>
</feature>
<organism evidence="2 3">
    <name type="scientific">Camelus dromedarius</name>
    <name type="common">Dromedary</name>
    <name type="synonym">Arabian camel</name>
    <dbReference type="NCBI Taxonomy" id="9838"/>
    <lineage>
        <taxon>Eukaryota</taxon>
        <taxon>Metazoa</taxon>
        <taxon>Chordata</taxon>
        <taxon>Craniata</taxon>
        <taxon>Vertebrata</taxon>
        <taxon>Euteleostomi</taxon>
        <taxon>Mammalia</taxon>
        <taxon>Eutheria</taxon>
        <taxon>Laurasiatheria</taxon>
        <taxon>Artiodactyla</taxon>
        <taxon>Tylopoda</taxon>
        <taxon>Camelidae</taxon>
        <taxon>Camelus</taxon>
    </lineage>
</organism>
<evidence type="ECO:0000256" key="1">
    <source>
        <dbReference type="SAM" id="MobiDB-lite"/>
    </source>
</evidence>
<feature type="region of interest" description="Disordered" evidence="1">
    <location>
        <begin position="464"/>
        <end position="490"/>
    </location>
</feature>
<feature type="compositionally biased region" description="Low complexity" evidence="1">
    <location>
        <begin position="156"/>
        <end position="169"/>
    </location>
</feature>
<dbReference type="Proteomes" id="UP000299084">
    <property type="component" value="Unassembled WGS sequence"/>
</dbReference>
<name>A0A5N4DR06_CAMDR</name>
<dbReference type="AlphaFoldDB" id="A0A5N4DR06"/>
<comment type="caution">
    <text evidence="2">The sequence shown here is derived from an EMBL/GenBank/DDBJ whole genome shotgun (WGS) entry which is preliminary data.</text>
</comment>
<protein>
    <submittedName>
        <fullName evidence="2">Uncharacterized protein</fullName>
    </submittedName>
</protein>
<evidence type="ECO:0000313" key="3">
    <source>
        <dbReference type="Proteomes" id="UP000299084"/>
    </source>
</evidence>
<sequence length="490" mass="52893">MSLTGLSRCHDTQSKHLEGTKQSKDRERHWESTRAFPHPPSSLGRQHSSSVLTQPQPGAGSAARVLAAAAAAVAAAAVAAATAAWSSDSLRGRPSQPTSWPLNACGCQGDYKTHPTRKAVCAALLVTWAAEGARRRAGVEAEGRGGERLGVRSAKPVGSSGSPGLLVSSPRRRRGESLKLGMIERPRAVWQRREGSLGAASAGRACPWAKVPPQAAEACDFANPGRGGAGAPPPAVPFCSQTGREGYKGLGPPGTSRLEVWWVSQEPIFLFGFSAKGWRIRMGTGLAAVWQRTGTFLKVVGAGSNYSVVQELWDTSVALFSLPLPACKHPPNPQAHSATSKDSRTWQDSQPLRAADHAALQRSFPSRGTPRPALVALPRWKEKVLGTRMYLAPRRFHEAPQEPPGTVRPSFLPAWWPWIEREACDSPSLRSQASSKLSYAPDTFSLWRTGFPRDVHVPRWVPAHKSSSEPWRRSKRSASKEAGTLSHFPI</sequence>
<feature type="region of interest" description="Disordered" evidence="1">
    <location>
        <begin position="139"/>
        <end position="171"/>
    </location>
</feature>
<dbReference type="EMBL" id="JWIN03000009">
    <property type="protein sequence ID" value="KAB1273623.1"/>
    <property type="molecule type" value="Genomic_DNA"/>
</dbReference>
<feature type="compositionally biased region" description="Polar residues" evidence="1">
    <location>
        <begin position="43"/>
        <end position="56"/>
    </location>
</feature>
<accession>A0A5N4DR06</accession>
<keyword evidence="3" id="KW-1185">Reference proteome</keyword>
<feature type="region of interest" description="Disordered" evidence="1">
    <location>
        <begin position="1"/>
        <end position="58"/>
    </location>
</feature>
<proteinExistence type="predicted"/>
<gene>
    <name evidence="2" type="ORF">Cadr_000010767</name>
</gene>
<reference evidence="2 3" key="1">
    <citation type="journal article" date="2019" name="Mol. Ecol. Resour.">
        <title>Improving Illumina assemblies with Hi-C and long reads: an example with the North African dromedary.</title>
        <authorList>
            <person name="Elbers J.P."/>
            <person name="Rogers M.F."/>
            <person name="Perelman P.L."/>
            <person name="Proskuryakova A.A."/>
            <person name="Serdyukova N.A."/>
            <person name="Johnson W.E."/>
            <person name="Horin P."/>
            <person name="Corander J."/>
            <person name="Murphy D."/>
            <person name="Burger P.A."/>
        </authorList>
    </citation>
    <scope>NUCLEOTIDE SEQUENCE [LARGE SCALE GENOMIC DNA]</scope>
    <source>
        <strain evidence="2">Drom800</strain>
        <tissue evidence="2">Blood</tissue>
    </source>
</reference>
<feature type="compositionally biased region" description="Basic and acidic residues" evidence="1">
    <location>
        <begin position="139"/>
        <end position="150"/>
    </location>
</feature>